<dbReference type="Gene3D" id="3.40.50.1820">
    <property type="entry name" value="alpha/beta hydrolase"/>
    <property type="match status" value="1"/>
</dbReference>
<dbReference type="OMA" id="WGKWQRE"/>
<dbReference type="Proteomes" id="UP000011715">
    <property type="component" value="Unassembled WGS sequence"/>
</dbReference>
<evidence type="ECO:0000256" key="2">
    <source>
        <dbReference type="SAM" id="Phobius"/>
    </source>
</evidence>
<feature type="transmembrane region" description="Helical" evidence="2">
    <location>
        <begin position="153"/>
        <end position="171"/>
    </location>
</feature>
<reference evidence="5" key="1">
    <citation type="submission" date="2010-05" db="EMBL/GenBank/DDBJ databases">
        <title>The genome sequence of Magnaporthe poae strain ATCC 64411.</title>
        <authorList>
            <person name="Ma L.-J."/>
            <person name="Dead R."/>
            <person name="Young S."/>
            <person name="Zeng Q."/>
            <person name="Koehrsen M."/>
            <person name="Alvarado L."/>
            <person name="Berlin A."/>
            <person name="Chapman S.B."/>
            <person name="Chen Z."/>
            <person name="Freedman E."/>
            <person name="Gellesch M."/>
            <person name="Goldberg J."/>
            <person name="Griggs A."/>
            <person name="Gujja S."/>
            <person name="Heilman E.R."/>
            <person name="Heiman D."/>
            <person name="Hepburn T."/>
            <person name="Howarth C."/>
            <person name="Jen D."/>
            <person name="Larson L."/>
            <person name="Mehta T."/>
            <person name="Neiman D."/>
            <person name="Pearson M."/>
            <person name="Roberts A."/>
            <person name="Saif S."/>
            <person name="Shea T."/>
            <person name="Shenoy N."/>
            <person name="Sisk P."/>
            <person name="Stolte C."/>
            <person name="Sykes S."/>
            <person name="Walk T."/>
            <person name="White J."/>
            <person name="Yandava C."/>
            <person name="Haas B."/>
            <person name="Nusbaum C."/>
            <person name="Birren B."/>
        </authorList>
    </citation>
    <scope>NUCLEOTIDE SEQUENCE [LARGE SCALE GENOMIC DNA]</scope>
    <source>
        <strain evidence="5">ATCC 64411 / 73-15</strain>
    </source>
</reference>
<gene>
    <name evidence="3" type="ORF">MAPG_03234</name>
</gene>
<dbReference type="AlphaFoldDB" id="A0A0C4DTG7"/>
<feature type="transmembrane region" description="Helical" evidence="2">
    <location>
        <begin position="125"/>
        <end position="147"/>
    </location>
</feature>
<dbReference type="OrthoDB" id="164921at2759"/>
<dbReference type="eggNOG" id="ENOG502QQW9">
    <property type="taxonomic scope" value="Eukaryota"/>
</dbReference>
<sequence>MSAQGSRSGSHANRGGERNSESFDEHTRLLPNRLDSDVPAYLNPDDPAVTPYNLWTVRLMRWVTVLLVIVTFLWWILQLVSIFITPPGLHARGSVFFAFGYATMSLAVLAVALLFFAVPSKSIRVLSGVLSGLLVVDAIIILAVSHLRQEEAFVGSASVIWAFFTAIWTLVADEVVQWGKREEEERLTGRPETRRTLLEWTEVGISSIVVFVLCIAASLMTCTLILRAVDSGLQPPGARYWVDGDKYRIHIFCAGNNTELDEPTVLIEGGERPVENGLWQFADNAVQNGSMTRYCFADRPGFAWSDTAPSPLSIGMATDALSEALSRAGERGPWILMSAGVGSLYSRVFSSRHGKETKGILMIDPTHEDLLRRTADPGRGFLLWTQGVLAPLGLKRIPGAVFGGRGREDRIWGRSASQGEKYIFAKLQESLVANSLSKREVVSSRAIQYRKTPLAIVSSGVQMRQDSEWEAKQRDLSTLTRNLVGWDVAEEAPHEVWRTYQGRDLLEKRLAQLVRA</sequence>
<feature type="region of interest" description="Disordered" evidence="1">
    <location>
        <begin position="1"/>
        <end position="23"/>
    </location>
</feature>
<dbReference type="SUPFAM" id="SSF53474">
    <property type="entry name" value="alpha/beta-Hydrolases"/>
    <property type="match status" value="1"/>
</dbReference>
<keyword evidence="2" id="KW-0472">Membrane</keyword>
<reference evidence="3" key="3">
    <citation type="submission" date="2011-03" db="EMBL/GenBank/DDBJ databases">
        <title>Annotation of Magnaporthe poae ATCC 64411.</title>
        <authorList>
            <person name="Ma L.-J."/>
            <person name="Dead R."/>
            <person name="Young S.K."/>
            <person name="Zeng Q."/>
            <person name="Gargeya S."/>
            <person name="Fitzgerald M."/>
            <person name="Haas B."/>
            <person name="Abouelleil A."/>
            <person name="Alvarado L."/>
            <person name="Arachchi H.M."/>
            <person name="Berlin A."/>
            <person name="Brown A."/>
            <person name="Chapman S.B."/>
            <person name="Chen Z."/>
            <person name="Dunbar C."/>
            <person name="Freedman E."/>
            <person name="Gearin G."/>
            <person name="Gellesch M."/>
            <person name="Goldberg J."/>
            <person name="Griggs A."/>
            <person name="Gujja S."/>
            <person name="Heiman D."/>
            <person name="Howarth C."/>
            <person name="Larson L."/>
            <person name="Lui A."/>
            <person name="MacDonald P.J.P."/>
            <person name="Mehta T."/>
            <person name="Montmayeur A."/>
            <person name="Murphy C."/>
            <person name="Neiman D."/>
            <person name="Pearson M."/>
            <person name="Priest M."/>
            <person name="Roberts A."/>
            <person name="Saif S."/>
            <person name="Shea T."/>
            <person name="Shenoy N."/>
            <person name="Sisk P."/>
            <person name="Stolte C."/>
            <person name="Sykes S."/>
            <person name="Yandava C."/>
            <person name="Wortman J."/>
            <person name="Nusbaum C."/>
            <person name="Birren B."/>
        </authorList>
    </citation>
    <scope>NUCLEOTIDE SEQUENCE</scope>
    <source>
        <strain evidence="3">ATCC 64411</strain>
    </source>
</reference>
<dbReference type="EMBL" id="GL876967">
    <property type="protein sequence ID" value="KLU84189.1"/>
    <property type="molecule type" value="Genomic_DNA"/>
</dbReference>
<evidence type="ECO:0000313" key="3">
    <source>
        <dbReference type="EMBL" id="KLU84189.1"/>
    </source>
</evidence>
<feature type="transmembrane region" description="Helical" evidence="2">
    <location>
        <begin position="203"/>
        <end position="226"/>
    </location>
</feature>
<feature type="compositionally biased region" description="Polar residues" evidence="1">
    <location>
        <begin position="1"/>
        <end position="11"/>
    </location>
</feature>
<keyword evidence="2" id="KW-1133">Transmembrane helix</keyword>
<keyword evidence="5" id="KW-1185">Reference proteome</keyword>
<dbReference type="EnsemblFungi" id="MAPG_03234T0">
    <property type="protein sequence ID" value="MAPG_03234T0"/>
    <property type="gene ID" value="MAPG_03234"/>
</dbReference>
<feature type="transmembrane region" description="Helical" evidence="2">
    <location>
        <begin position="96"/>
        <end position="118"/>
    </location>
</feature>
<keyword evidence="2" id="KW-0812">Transmembrane</keyword>
<feature type="transmembrane region" description="Helical" evidence="2">
    <location>
        <begin position="62"/>
        <end position="84"/>
    </location>
</feature>
<name>A0A0C4DTG7_MAGP6</name>
<dbReference type="InterPro" id="IPR029058">
    <property type="entry name" value="AB_hydrolase_fold"/>
</dbReference>
<accession>A0A0C4DTG7</accession>
<dbReference type="STRING" id="644358.A0A0C4DTG7"/>
<dbReference type="Pfam" id="PF10329">
    <property type="entry name" value="DUF2417"/>
    <property type="match status" value="1"/>
</dbReference>
<reference evidence="3" key="2">
    <citation type="submission" date="2010-05" db="EMBL/GenBank/DDBJ databases">
        <title>The Genome Sequence of Magnaporthe poae strain ATCC 64411.</title>
        <authorList>
            <consortium name="The Broad Institute Genome Sequencing Platform"/>
            <consortium name="Broad Institute Genome Sequencing Center for Infectious Disease"/>
            <person name="Ma L.-J."/>
            <person name="Dead R."/>
            <person name="Young S."/>
            <person name="Zeng Q."/>
            <person name="Koehrsen M."/>
            <person name="Alvarado L."/>
            <person name="Berlin A."/>
            <person name="Chapman S.B."/>
            <person name="Chen Z."/>
            <person name="Freedman E."/>
            <person name="Gellesch M."/>
            <person name="Goldberg J."/>
            <person name="Griggs A."/>
            <person name="Gujja S."/>
            <person name="Heilman E.R."/>
            <person name="Heiman D."/>
            <person name="Hepburn T."/>
            <person name="Howarth C."/>
            <person name="Jen D."/>
            <person name="Larson L."/>
            <person name="Mehta T."/>
            <person name="Neiman D."/>
            <person name="Pearson M."/>
            <person name="Roberts A."/>
            <person name="Saif S."/>
            <person name="Shea T."/>
            <person name="Shenoy N."/>
            <person name="Sisk P."/>
            <person name="Stolte C."/>
            <person name="Sykes S."/>
            <person name="Walk T."/>
            <person name="White J."/>
            <person name="Yandava C."/>
            <person name="Haas B."/>
            <person name="Nusbaum C."/>
            <person name="Birren B."/>
        </authorList>
    </citation>
    <scope>NUCLEOTIDE SEQUENCE</scope>
    <source>
        <strain evidence="3">ATCC 64411</strain>
    </source>
</reference>
<reference evidence="4" key="4">
    <citation type="journal article" date="2015" name="G3 (Bethesda)">
        <title>Genome sequences of three phytopathogenic species of the Magnaporthaceae family of fungi.</title>
        <authorList>
            <person name="Okagaki L.H."/>
            <person name="Nunes C.C."/>
            <person name="Sailsbery J."/>
            <person name="Clay B."/>
            <person name="Brown D."/>
            <person name="John T."/>
            <person name="Oh Y."/>
            <person name="Young N."/>
            <person name="Fitzgerald M."/>
            <person name="Haas B.J."/>
            <person name="Zeng Q."/>
            <person name="Young S."/>
            <person name="Adiconis X."/>
            <person name="Fan L."/>
            <person name="Levin J.Z."/>
            <person name="Mitchell T.K."/>
            <person name="Okubara P.A."/>
            <person name="Farman M.L."/>
            <person name="Kohn L.M."/>
            <person name="Birren B."/>
            <person name="Ma L.-J."/>
            <person name="Dean R.A."/>
        </authorList>
    </citation>
    <scope>NUCLEOTIDE SEQUENCE</scope>
    <source>
        <strain evidence="4">ATCC 64411 / 73-15</strain>
    </source>
</reference>
<dbReference type="VEuPathDB" id="FungiDB:MAPG_03234"/>
<feature type="compositionally biased region" description="Basic and acidic residues" evidence="1">
    <location>
        <begin position="14"/>
        <end position="23"/>
    </location>
</feature>
<organism evidence="4 5">
    <name type="scientific">Magnaporthiopsis poae (strain ATCC 64411 / 73-15)</name>
    <name type="common">Kentucky bluegrass fungus</name>
    <name type="synonym">Magnaporthe poae</name>
    <dbReference type="NCBI Taxonomy" id="644358"/>
    <lineage>
        <taxon>Eukaryota</taxon>
        <taxon>Fungi</taxon>
        <taxon>Dikarya</taxon>
        <taxon>Ascomycota</taxon>
        <taxon>Pezizomycotina</taxon>
        <taxon>Sordariomycetes</taxon>
        <taxon>Sordariomycetidae</taxon>
        <taxon>Magnaporthales</taxon>
        <taxon>Magnaporthaceae</taxon>
        <taxon>Magnaporthiopsis</taxon>
    </lineage>
</organism>
<evidence type="ECO:0000313" key="5">
    <source>
        <dbReference type="Proteomes" id="UP000011715"/>
    </source>
</evidence>
<evidence type="ECO:0000256" key="1">
    <source>
        <dbReference type="SAM" id="MobiDB-lite"/>
    </source>
</evidence>
<evidence type="ECO:0000313" key="4">
    <source>
        <dbReference type="EnsemblFungi" id="MAPG_03234T0"/>
    </source>
</evidence>
<dbReference type="EMBL" id="ADBL01000783">
    <property type="status" value="NOT_ANNOTATED_CDS"/>
    <property type="molecule type" value="Genomic_DNA"/>
</dbReference>
<protein>
    <submittedName>
        <fullName evidence="3">Integral membrane protein</fullName>
    </submittedName>
</protein>
<reference evidence="4" key="5">
    <citation type="submission" date="2015-06" db="UniProtKB">
        <authorList>
            <consortium name="EnsemblFungi"/>
        </authorList>
    </citation>
    <scope>IDENTIFICATION</scope>
    <source>
        <strain evidence="4">ATCC 64411</strain>
    </source>
</reference>
<proteinExistence type="predicted"/>
<dbReference type="InterPro" id="IPR019431">
    <property type="entry name" value="DUF2417"/>
</dbReference>